<accession>A0AA40KUD3</accession>
<sequence>MRTFSSVRDLNVISFNFLLNKIFFSCRSVAPVTCLFEYYVFIAISRTDPLQKKTESRQSKEVATRLRVLRGMFARRRSIRRSRTRIPIKNAAGIRLAVASFRLDPARFPDEADEQLAEWREPSRFGLRCIVNRAIRGISQTAEETANVL</sequence>
<proteinExistence type="predicted"/>
<dbReference type="AlphaFoldDB" id="A0AA40KUD3"/>
<evidence type="ECO:0000313" key="1">
    <source>
        <dbReference type="EMBL" id="KAK1133109.1"/>
    </source>
</evidence>
<dbReference type="Proteomes" id="UP001177670">
    <property type="component" value="Unassembled WGS sequence"/>
</dbReference>
<name>A0AA40KUD3_9HYME</name>
<comment type="caution">
    <text evidence="1">The sequence shown here is derived from an EMBL/GenBank/DDBJ whole genome shotgun (WGS) entry which is preliminary data.</text>
</comment>
<reference evidence="1" key="1">
    <citation type="submission" date="2021-10" db="EMBL/GenBank/DDBJ databases">
        <title>Melipona bicolor Genome sequencing and assembly.</title>
        <authorList>
            <person name="Araujo N.S."/>
            <person name="Arias M.C."/>
        </authorList>
    </citation>
    <scope>NUCLEOTIDE SEQUENCE</scope>
    <source>
        <strain evidence="1">USP_2M_L1-L4_2017</strain>
        <tissue evidence="1">Whole body</tissue>
    </source>
</reference>
<protein>
    <submittedName>
        <fullName evidence="1">Uncharacterized protein</fullName>
    </submittedName>
</protein>
<evidence type="ECO:0000313" key="2">
    <source>
        <dbReference type="Proteomes" id="UP001177670"/>
    </source>
</evidence>
<keyword evidence="2" id="KW-1185">Reference proteome</keyword>
<organism evidence="1 2">
    <name type="scientific">Melipona bicolor</name>
    <dbReference type="NCBI Taxonomy" id="60889"/>
    <lineage>
        <taxon>Eukaryota</taxon>
        <taxon>Metazoa</taxon>
        <taxon>Ecdysozoa</taxon>
        <taxon>Arthropoda</taxon>
        <taxon>Hexapoda</taxon>
        <taxon>Insecta</taxon>
        <taxon>Pterygota</taxon>
        <taxon>Neoptera</taxon>
        <taxon>Endopterygota</taxon>
        <taxon>Hymenoptera</taxon>
        <taxon>Apocrita</taxon>
        <taxon>Aculeata</taxon>
        <taxon>Apoidea</taxon>
        <taxon>Anthophila</taxon>
        <taxon>Apidae</taxon>
        <taxon>Melipona</taxon>
    </lineage>
</organism>
<gene>
    <name evidence="1" type="ORF">K0M31_014467</name>
</gene>
<dbReference type="EMBL" id="JAHYIQ010000004">
    <property type="protein sequence ID" value="KAK1133109.1"/>
    <property type="molecule type" value="Genomic_DNA"/>
</dbReference>